<feature type="domain" description="HTH merR-type" evidence="4">
    <location>
        <begin position="1"/>
        <end position="68"/>
    </location>
</feature>
<evidence type="ECO:0000313" key="6">
    <source>
        <dbReference type="Proteomes" id="UP000430692"/>
    </source>
</evidence>
<dbReference type="GO" id="GO:0003677">
    <property type="term" value="F:DNA binding"/>
    <property type="evidence" value="ECO:0007669"/>
    <property type="project" value="UniProtKB-KW"/>
</dbReference>
<dbReference type="EMBL" id="WUUL01000001">
    <property type="protein sequence ID" value="MXQ52608.1"/>
    <property type="molecule type" value="Genomic_DNA"/>
</dbReference>
<dbReference type="InterPro" id="IPR000551">
    <property type="entry name" value="MerR-type_HTH_dom"/>
</dbReference>
<dbReference type="AlphaFoldDB" id="A0A6I4VQB2"/>
<dbReference type="InterPro" id="IPR047057">
    <property type="entry name" value="MerR_fam"/>
</dbReference>
<keyword evidence="1" id="KW-0805">Transcription regulation</keyword>
<organism evidence="5 6">
    <name type="scientific">Shimazuella alba</name>
    <dbReference type="NCBI Taxonomy" id="2690964"/>
    <lineage>
        <taxon>Bacteria</taxon>
        <taxon>Bacillati</taxon>
        <taxon>Bacillota</taxon>
        <taxon>Bacilli</taxon>
        <taxon>Bacillales</taxon>
        <taxon>Thermoactinomycetaceae</taxon>
        <taxon>Shimazuella</taxon>
    </lineage>
</organism>
<dbReference type="PANTHER" id="PTHR30204">
    <property type="entry name" value="REDOX-CYCLING DRUG-SENSING TRANSCRIPTIONAL ACTIVATOR SOXR"/>
    <property type="match status" value="1"/>
</dbReference>
<evidence type="ECO:0000256" key="2">
    <source>
        <dbReference type="ARBA" id="ARBA00023125"/>
    </source>
</evidence>
<dbReference type="PROSITE" id="PS50937">
    <property type="entry name" value="HTH_MERR_2"/>
    <property type="match status" value="1"/>
</dbReference>
<keyword evidence="6" id="KW-1185">Reference proteome</keyword>
<evidence type="ECO:0000259" key="4">
    <source>
        <dbReference type="PROSITE" id="PS50937"/>
    </source>
</evidence>
<evidence type="ECO:0000256" key="1">
    <source>
        <dbReference type="ARBA" id="ARBA00023015"/>
    </source>
</evidence>
<proteinExistence type="predicted"/>
<dbReference type="SMART" id="SM00422">
    <property type="entry name" value="HTH_MERR"/>
    <property type="match status" value="1"/>
</dbReference>
<dbReference type="RefSeq" id="WP_160799613.1">
    <property type="nucleotide sequence ID" value="NZ_WUUL01000001.1"/>
</dbReference>
<reference evidence="5 6" key="1">
    <citation type="submission" date="2019-12" db="EMBL/GenBank/DDBJ databases">
        <title>Whole-genome analyses of novel actinobacteria.</title>
        <authorList>
            <person name="Sahin N."/>
            <person name="Saygin H."/>
        </authorList>
    </citation>
    <scope>NUCLEOTIDE SEQUENCE [LARGE SCALE GENOMIC DNA]</scope>
    <source>
        <strain evidence="5 6">KC615</strain>
    </source>
</reference>
<dbReference type="PRINTS" id="PR00040">
    <property type="entry name" value="HTHMERR"/>
</dbReference>
<dbReference type="SUPFAM" id="SSF46955">
    <property type="entry name" value="Putative DNA-binding domain"/>
    <property type="match status" value="1"/>
</dbReference>
<dbReference type="Gene3D" id="1.10.1660.10">
    <property type="match status" value="1"/>
</dbReference>
<dbReference type="PANTHER" id="PTHR30204:SF94">
    <property type="entry name" value="HEAVY METAL-DEPENDENT TRANSCRIPTIONAL REGULATOR HI_0293-RELATED"/>
    <property type="match status" value="1"/>
</dbReference>
<accession>A0A6I4VQB2</accession>
<gene>
    <name evidence="5" type="ORF">GSM42_02345</name>
</gene>
<protein>
    <submittedName>
        <fullName evidence="5">MerR family transcriptional regulator</fullName>
    </submittedName>
</protein>
<comment type="caution">
    <text evidence="5">The sequence shown here is derived from an EMBL/GenBank/DDBJ whole genome shotgun (WGS) entry which is preliminary data.</text>
</comment>
<evidence type="ECO:0000313" key="5">
    <source>
        <dbReference type="EMBL" id="MXQ52608.1"/>
    </source>
</evidence>
<keyword evidence="2" id="KW-0238">DNA-binding</keyword>
<dbReference type="Pfam" id="PF13411">
    <property type="entry name" value="MerR_1"/>
    <property type="match status" value="1"/>
</dbReference>
<sequence length="124" mass="14226">MQISELAQKTGVSLRSLRYYEEKNLLNPIRLENGYRQYREIDIKQIQLIQLYLSMGLSTTEIADLFNCTAHGERKEACIQNGIKVGEQKISEIRDQIEVLRNAEAQLIEVVADLKSKSADKENL</sequence>
<dbReference type="PROSITE" id="PS00552">
    <property type="entry name" value="HTH_MERR_1"/>
    <property type="match status" value="1"/>
</dbReference>
<evidence type="ECO:0000256" key="3">
    <source>
        <dbReference type="ARBA" id="ARBA00023163"/>
    </source>
</evidence>
<dbReference type="InterPro" id="IPR009061">
    <property type="entry name" value="DNA-bd_dom_put_sf"/>
</dbReference>
<dbReference type="GO" id="GO:0003700">
    <property type="term" value="F:DNA-binding transcription factor activity"/>
    <property type="evidence" value="ECO:0007669"/>
    <property type="project" value="InterPro"/>
</dbReference>
<keyword evidence="3" id="KW-0804">Transcription</keyword>
<dbReference type="Proteomes" id="UP000430692">
    <property type="component" value="Unassembled WGS sequence"/>
</dbReference>
<name>A0A6I4VQB2_9BACL</name>